<name>A0ABN3X0F9_STRTU</name>
<reference evidence="1 2" key="1">
    <citation type="journal article" date="2019" name="Int. J. Syst. Evol. Microbiol.">
        <title>The Global Catalogue of Microorganisms (GCM) 10K type strain sequencing project: providing services to taxonomists for standard genome sequencing and annotation.</title>
        <authorList>
            <consortium name="The Broad Institute Genomics Platform"/>
            <consortium name="The Broad Institute Genome Sequencing Center for Infectious Disease"/>
            <person name="Wu L."/>
            <person name="Ma J."/>
        </authorList>
    </citation>
    <scope>NUCLEOTIDE SEQUENCE [LARGE SCALE GENOMIC DNA]</scope>
    <source>
        <strain evidence="1 2">JCM 4087</strain>
    </source>
</reference>
<dbReference type="Proteomes" id="UP001501102">
    <property type="component" value="Unassembled WGS sequence"/>
</dbReference>
<evidence type="ECO:0000313" key="1">
    <source>
        <dbReference type="EMBL" id="GAA2930874.1"/>
    </source>
</evidence>
<accession>A0ABN3X0F9</accession>
<keyword evidence="2" id="KW-1185">Reference proteome</keyword>
<sequence>MCGVVESVPPVPVPEGPVLSGSLPVPGVVAAHAVGAGTWIEVAAGFRVLDVARAVREVAGGAVVVAAVGRG</sequence>
<protein>
    <submittedName>
        <fullName evidence="1">Uncharacterized protein</fullName>
    </submittedName>
</protein>
<evidence type="ECO:0000313" key="2">
    <source>
        <dbReference type="Proteomes" id="UP001501102"/>
    </source>
</evidence>
<organism evidence="1 2">
    <name type="scientific">Streptomyces thioluteus</name>
    <dbReference type="NCBI Taxonomy" id="66431"/>
    <lineage>
        <taxon>Bacteria</taxon>
        <taxon>Bacillati</taxon>
        <taxon>Actinomycetota</taxon>
        <taxon>Actinomycetes</taxon>
        <taxon>Kitasatosporales</taxon>
        <taxon>Streptomycetaceae</taxon>
        <taxon>Streptomyces</taxon>
    </lineage>
</organism>
<comment type="caution">
    <text evidence="1">The sequence shown here is derived from an EMBL/GenBank/DDBJ whole genome shotgun (WGS) entry which is preliminary data.</text>
</comment>
<proteinExistence type="predicted"/>
<gene>
    <name evidence="1" type="ORF">GCM10020221_28380</name>
</gene>
<dbReference type="EMBL" id="BAAAXZ010000108">
    <property type="protein sequence ID" value="GAA2930874.1"/>
    <property type="molecule type" value="Genomic_DNA"/>
</dbReference>